<proteinExistence type="predicted"/>
<keyword evidence="2" id="KW-1185">Reference proteome</keyword>
<name>A0ABU5AWU8_9HYPH</name>
<evidence type="ECO:0000313" key="1">
    <source>
        <dbReference type="EMBL" id="MDX8541783.1"/>
    </source>
</evidence>
<dbReference type="Proteomes" id="UP001276564">
    <property type="component" value="Unassembled WGS sequence"/>
</dbReference>
<reference evidence="1 2" key="1">
    <citation type="submission" date="2023-08" db="EMBL/GenBank/DDBJ databases">
        <title>Implementing the SeqCode for naming new Mesorhizobium species isolated from Vachellia karroo root nodules.</title>
        <authorList>
            <person name="Van Lill M."/>
        </authorList>
    </citation>
    <scope>NUCLEOTIDE SEQUENCE [LARGE SCALE GENOMIC DNA]</scope>
    <source>
        <strain evidence="1 2">VK4B</strain>
    </source>
</reference>
<comment type="caution">
    <text evidence="1">The sequence shown here is derived from an EMBL/GenBank/DDBJ whole genome shotgun (WGS) entry which is preliminary data.</text>
</comment>
<organism evidence="1 2">
    <name type="scientific">Mesorhizobium abyssinicae</name>
    <dbReference type="NCBI Taxonomy" id="1209958"/>
    <lineage>
        <taxon>Bacteria</taxon>
        <taxon>Pseudomonadati</taxon>
        <taxon>Pseudomonadota</taxon>
        <taxon>Alphaproteobacteria</taxon>
        <taxon>Hyphomicrobiales</taxon>
        <taxon>Phyllobacteriaceae</taxon>
        <taxon>Mesorhizobium</taxon>
    </lineage>
</organism>
<accession>A0ABU5AWU8</accession>
<evidence type="ECO:0000313" key="2">
    <source>
        <dbReference type="Proteomes" id="UP001276564"/>
    </source>
</evidence>
<dbReference type="InterPro" id="IPR010385">
    <property type="entry name" value="DUF982"/>
</dbReference>
<sequence>MSRFLPLTIRFADGGSMVVSSIAEAKKALARAWKDKDAPAYVAAARLVDDALEGICRPAVAFAAFKKAAAEQGLLRPAAPSAALTMLDQLWSPGSKPDREPD</sequence>
<protein>
    <submittedName>
        <fullName evidence="1">DUF982 domain-containing protein</fullName>
    </submittedName>
</protein>
<gene>
    <name evidence="1" type="ORF">RFM23_29665</name>
</gene>
<dbReference type="Gene3D" id="6.10.250.730">
    <property type="match status" value="1"/>
</dbReference>
<dbReference type="EMBL" id="JAVIIP010000027">
    <property type="protein sequence ID" value="MDX8541783.1"/>
    <property type="molecule type" value="Genomic_DNA"/>
</dbReference>
<dbReference type="RefSeq" id="WP_127285776.1">
    <property type="nucleotide sequence ID" value="NZ_JARAKC010000009.1"/>
</dbReference>
<dbReference type="Pfam" id="PF06169">
    <property type="entry name" value="DUF982"/>
    <property type="match status" value="1"/>
</dbReference>